<keyword evidence="2" id="KW-0862">Zinc</keyword>
<name>A0AAW0ZY61_9HYME</name>
<dbReference type="GO" id="GO:0008270">
    <property type="term" value="F:zinc ion binding"/>
    <property type="evidence" value="ECO:0007669"/>
    <property type="project" value="UniProtKB-KW"/>
</dbReference>
<dbReference type="PROSITE" id="PS00141">
    <property type="entry name" value="ASP_PROTEASE"/>
    <property type="match status" value="1"/>
</dbReference>
<evidence type="ECO:0000256" key="4">
    <source>
        <dbReference type="SAM" id="MobiDB-lite"/>
    </source>
</evidence>
<evidence type="ECO:0000313" key="8">
    <source>
        <dbReference type="Proteomes" id="UP001432146"/>
    </source>
</evidence>
<evidence type="ECO:0000259" key="5">
    <source>
        <dbReference type="PROSITE" id="PS50158"/>
    </source>
</evidence>
<dbReference type="CDD" id="cd00303">
    <property type="entry name" value="retropepsin_like"/>
    <property type="match status" value="1"/>
</dbReference>
<accession>A0AAW0ZY61</accession>
<dbReference type="InterPro" id="IPR032567">
    <property type="entry name" value="RTL1-rel"/>
</dbReference>
<dbReference type="InterPro" id="IPR036875">
    <property type="entry name" value="Znf_CCHC_sf"/>
</dbReference>
<dbReference type="AlphaFoldDB" id="A0AAW0ZY61"/>
<sequence>MRSREVREEESESEIEYMRRQLELSEREKVLAERELDLARQQIELLREMQRLSVRDQEREIVQRVSPVNISAIAELLSNFDGSANTFETWERRITELKNTYKLSDDVAKMLIGWRLKGNALKWLHSRPEYVSMPLDELLDNLREMFYHPENVLVARRKFEERVWKREEPFSEYLHEKVILGNRVPISDIEMIEYIIEGIPDPVLRDLARTQRIRTKKDLLESFERITLRGRLISNTTPSNFRPRKMEEPMKKEQRREVPRNEFRCYNCGGLDHVAANCPSRKEGPRCFKCRKFGHRAANCEEKPKQINVCSVANVPDNKIYKPVIIAEKNIVALLDTGSDINVIRVEQYEKLGFPPLTGSKIKYKGVGSEIFTTLGSFRTEIKLDDDIFKLLIHVTPNACFEYNLLIGSDLLAEARILLDGKDVKVSKRERCNRVDPAQEKFVQANIDKATNEIPVCMAISVCESRALRPIKEQCENNNLLKSVGSEDSEQTKEEQFSNNRTETLT</sequence>
<feature type="compositionally biased region" description="Polar residues" evidence="4">
    <location>
        <begin position="497"/>
        <end position="506"/>
    </location>
</feature>
<dbReference type="Gene3D" id="4.10.60.10">
    <property type="entry name" value="Zinc finger, CCHC-type"/>
    <property type="match status" value="1"/>
</dbReference>
<dbReference type="EMBL" id="JAWNGG020000105">
    <property type="protein sequence ID" value="KAK9301842.1"/>
    <property type="molecule type" value="Genomic_DNA"/>
</dbReference>
<evidence type="ECO:0000313" key="7">
    <source>
        <dbReference type="EMBL" id="KAK9301842.1"/>
    </source>
</evidence>
<dbReference type="SUPFAM" id="SSF50630">
    <property type="entry name" value="Acid proteases"/>
    <property type="match status" value="1"/>
</dbReference>
<feature type="coiled-coil region" evidence="3">
    <location>
        <begin position="8"/>
        <end position="49"/>
    </location>
</feature>
<dbReference type="SMART" id="SM00343">
    <property type="entry name" value="ZnF_C2HC"/>
    <property type="match status" value="2"/>
</dbReference>
<keyword evidence="2" id="KW-0479">Metal-binding</keyword>
<dbReference type="GO" id="GO:0006508">
    <property type="term" value="P:proteolysis"/>
    <property type="evidence" value="ECO:0007669"/>
    <property type="project" value="InterPro"/>
</dbReference>
<dbReference type="Pfam" id="PF00098">
    <property type="entry name" value="zf-CCHC"/>
    <property type="match status" value="1"/>
</dbReference>
<keyword evidence="8" id="KW-1185">Reference proteome</keyword>
<evidence type="ECO:0000256" key="2">
    <source>
        <dbReference type="PROSITE-ProRule" id="PRU00047"/>
    </source>
</evidence>
<comment type="caution">
    <text evidence="7">The sequence shown here is derived from an EMBL/GenBank/DDBJ whole genome shotgun (WGS) entry which is preliminary data.</text>
</comment>
<dbReference type="InterPro" id="IPR001969">
    <property type="entry name" value="Aspartic_peptidase_AS"/>
</dbReference>
<dbReference type="InterPro" id="IPR021109">
    <property type="entry name" value="Peptidase_aspartic_dom_sf"/>
</dbReference>
<reference evidence="7 8" key="1">
    <citation type="submission" date="2024-05" db="EMBL/GenBank/DDBJ databases">
        <title>The nuclear and mitochondrial genome assemblies of Tetragonisca angustula (Apidae: Meliponini), a tiny yet remarkable pollinator in the Neotropics.</title>
        <authorList>
            <person name="Ferrari R."/>
            <person name="Ricardo P.C."/>
            <person name="Dias F.C."/>
            <person name="Araujo N.S."/>
            <person name="Soares D.O."/>
            <person name="Zhou Q.-S."/>
            <person name="Zhu C.-D."/>
            <person name="Coutinho L."/>
            <person name="Airas M.C."/>
            <person name="Batista T.M."/>
        </authorList>
    </citation>
    <scope>NUCLEOTIDE SEQUENCE [LARGE SCALE GENOMIC DNA]</scope>
    <source>
        <strain evidence="7">ASF017062</strain>
        <tissue evidence="7">Abdomen</tissue>
    </source>
</reference>
<keyword evidence="1" id="KW-0378">Hydrolase</keyword>
<dbReference type="SUPFAM" id="SSF57756">
    <property type="entry name" value="Retrovirus zinc finger-like domains"/>
    <property type="match status" value="1"/>
</dbReference>
<dbReference type="GO" id="GO:0003676">
    <property type="term" value="F:nucleic acid binding"/>
    <property type="evidence" value="ECO:0007669"/>
    <property type="project" value="InterPro"/>
</dbReference>
<protein>
    <recommendedName>
        <fullName evidence="9">Gag-pol polyprotein</fullName>
    </recommendedName>
</protein>
<feature type="domain" description="Peptidase A2" evidence="6">
    <location>
        <begin position="331"/>
        <end position="369"/>
    </location>
</feature>
<dbReference type="InterPro" id="IPR001878">
    <property type="entry name" value="Znf_CCHC"/>
</dbReference>
<dbReference type="PANTHER" id="PTHR15503">
    <property type="entry name" value="LDOC1 RELATED"/>
    <property type="match status" value="1"/>
</dbReference>
<dbReference type="Proteomes" id="UP001432146">
    <property type="component" value="Unassembled WGS sequence"/>
</dbReference>
<gene>
    <name evidence="7" type="ORF">QLX08_005949</name>
</gene>
<organism evidence="7 8">
    <name type="scientific">Tetragonisca angustula</name>
    <dbReference type="NCBI Taxonomy" id="166442"/>
    <lineage>
        <taxon>Eukaryota</taxon>
        <taxon>Metazoa</taxon>
        <taxon>Ecdysozoa</taxon>
        <taxon>Arthropoda</taxon>
        <taxon>Hexapoda</taxon>
        <taxon>Insecta</taxon>
        <taxon>Pterygota</taxon>
        <taxon>Neoptera</taxon>
        <taxon>Endopterygota</taxon>
        <taxon>Hymenoptera</taxon>
        <taxon>Apocrita</taxon>
        <taxon>Aculeata</taxon>
        <taxon>Apoidea</taxon>
        <taxon>Anthophila</taxon>
        <taxon>Apidae</taxon>
        <taxon>Tetragonisca</taxon>
    </lineage>
</organism>
<dbReference type="PANTHER" id="PTHR15503:SF22">
    <property type="entry name" value="TRANSPOSON TY3-I GAG POLYPROTEIN"/>
    <property type="match status" value="1"/>
</dbReference>
<evidence type="ECO:0000256" key="3">
    <source>
        <dbReference type="SAM" id="Coils"/>
    </source>
</evidence>
<keyword evidence="2" id="KW-0863">Zinc-finger</keyword>
<dbReference type="Gene3D" id="2.40.70.10">
    <property type="entry name" value="Acid Proteases"/>
    <property type="match status" value="1"/>
</dbReference>
<evidence type="ECO:0000259" key="6">
    <source>
        <dbReference type="PROSITE" id="PS50175"/>
    </source>
</evidence>
<evidence type="ECO:0000256" key="1">
    <source>
        <dbReference type="ARBA" id="ARBA00022801"/>
    </source>
</evidence>
<feature type="domain" description="CCHC-type" evidence="5">
    <location>
        <begin position="286"/>
        <end position="302"/>
    </location>
</feature>
<feature type="region of interest" description="Disordered" evidence="4">
    <location>
        <begin position="483"/>
        <end position="506"/>
    </location>
</feature>
<feature type="domain" description="CCHC-type" evidence="5">
    <location>
        <begin position="264"/>
        <end position="280"/>
    </location>
</feature>
<dbReference type="PROSITE" id="PS50175">
    <property type="entry name" value="ASP_PROT_RETROV"/>
    <property type="match status" value="1"/>
</dbReference>
<dbReference type="InterPro" id="IPR001995">
    <property type="entry name" value="Peptidase_A2_cat"/>
</dbReference>
<keyword evidence="3" id="KW-0175">Coiled coil</keyword>
<dbReference type="GO" id="GO:0004190">
    <property type="term" value="F:aspartic-type endopeptidase activity"/>
    <property type="evidence" value="ECO:0007669"/>
    <property type="project" value="InterPro"/>
</dbReference>
<proteinExistence type="predicted"/>
<dbReference type="PROSITE" id="PS50158">
    <property type="entry name" value="ZF_CCHC"/>
    <property type="match status" value="2"/>
</dbReference>
<evidence type="ECO:0008006" key="9">
    <source>
        <dbReference type="Google" id="ProtNLM"/>
    </source>
</evidence>